<dbReference type="AlphaFoldDB" id="A0A915CNJ8"/>
<dbReference type="WBParaSite" id="jg10485">
    <property type="protein sequence ID" value="jg10485"/>
    <property type="gene ID" value="jg10485"/>
</dbReference>
<accession>A0A915CNJ8</accession>
<feature type="chain" id="PRO_5036926566" evidence="1">
    <location>
        <begin position="24"/>
        <end position="83"/>
    </location>
</feature>
<evidence type="ECO:0000256" key="1">
    <source>
        <dbReference type="SAM" id="SignalP"/>
    </source>
</evidence>
<protein>
    <submittedName>
        <fullName evidence="3">Uncharacterized protein</fullName>
    </submittedName>
</protein>
<sequence length="83" mass="9068">MQTYLALTCILAVLSLVLQPGDAFIPNRHLKRLVRSAGRCTDSSCTVEYCGKIITSHVSTPSCEGGRCMCYFNSLDRLDPPTA</sequence>
<dbReference type="Proteomes" id="UP000887574">
    <property type="component" value="Unplaced"/>
</dbReference>
<feature type="signal peptide" evidence="1">
    <location>
        <begin position="1"/>
        <end position="23"/>
    </location>
</feature>
<proteinExistence type="predicted"/>
<evidence type="ECO:0000313" key="3">
    <source>
        <dbReference type="WBParaSite" id="jg10485"/>
    </source>
</evidence>
<keyword evidence="1" id="KW-0732">Signal</keyword>
<name>A0A915CNJ8_9BILA</name>
<organism evidence="2 3">
    <name type="scientific">Ditylenchus dipsaci</name>
    <dbReference type="NCBI Taxonomy" id="166011"/>
    <lineage>
        <taxon>Eukaryota</taxon>
        <taxon>Metazoa</taxon>
        <taxon>Ecdysozoa</taxon>
        <taxon>Nematoda</taxon>
        <taxon>Chromadorea</taxon>
        <taxon>Rhabditida</taxon>
        <taxon>Tylenchina</taxon>
        <taxon>Tylenchomorpha</taxon>
        <taxon>Sphaerularioidea</taxon>
        <taxon>Anguinidae</taxon>
        <taxon>Anguininae</taxon>
        <taxon>Ditylenchus</taxon>
    </lineage>
</organism>
<keyword evidence="2" id="KW-1185">Reference proteome</keyword>
<evidence type="ECO:0000313" key="2">
    <source>
        <dbReference type="Proteomes" id="UP000887574"/>
    </source>
</evidence>
<reference evidence="3" key="1">
    <citation type="submission" date="2022-11" db="UniProtKB">
        <authorList>
            <consortium name="WormBaseParasite"/>
        </authorList>
    </citation>
    <scope>IDENTIFICATION</scope>
</reference>